<evidence type="ECO:0000313" key="1">
    <source>
        <dbReference type="EMBL" id="KXA61716.1"/>
    </source>
</evidence>
<gene>
    <name evidence="1" type="ORF">HMPREF3228_00598</name>
</gene>
<reference evidence="1 2" key="1">
    <citation type="submission" date="2016-01" db="EMBL/GenBank/DDBJ databases">
        <authorList>
            <person name="Oliw E.H."/>
        </authorList>
    </citation>
    <scope>NUCLEOTIDE SEQUENCE [LARGE SCALE GENOMIC DNA]</scope>
    <source>
        <strain evidence="1 2">CMW7705B</strain>
    </source>
</reference>
<evidence type="ECO:0000313" key="2">
    <source>
        <dbReference type="Proteomes" id="UP000070065"/>
    </source>
</evidence>
<dbReference type="Proteomes" id="UP000070065">
    <property type="component" value="Unassembled WGS sequence"/>
</dbReference>
<dbReference type="AlphaFoldDB" id="A0A133S0P5"/>
<sequence>MRKFYDKQRCKMAWVEYLIDSLKRIFLKKSISDFENETENGEEGYDSRFNDSTSEERGINIKTYYENWENQTFESLLQEHGCVELKLLINNNEISESFSFCNIGINYSITKTADFNFRYRSISVLPKYRERGVCSYLLLKSIIVVLETLENKNVEFSLVNTVKIEIEDRFSIYDSILTEKIPNKNMQYRVFLSENRDTDLAQLREMYNSKLEKITANLKFA</sequence>
<proteinExistence type="predicted"/>
<evidence type="ECO:0008006" key="3">
    <source>
        <dbReference type="Google" id="ProtNLM"/>
    </source>
</evidence>
<comment type="caution">
    <text evidence="1">The sequence shown here is derived from an EMBL/GenBank/DDBJ whole genome shotgun (WGS) entry which is preliminary data.</text>
</comment>
<name>A0A133S0P5_STRMT</name>
<organism evidence="1 2">
    <name type="scientific">Streptococcus mitis</name>
    <dbReference type="NCBI Taxonomy" id="28037"/>
    <lineage>
        <taxon>Bacteria</taxon>
        <taxon>Bacillati</taxon>
        <taxon>Bacillota</taxon>
        <taxon>Bacilli</taxon>
        <taxon>Lactobacillales</taxon>
        <taxon>Streptococcaceae</taxon>
        <taxon>Streptococcus</taxon>
        <taxon>Streptococcus mitis group</taxon>
    </lineage>
</organism>
<dbReference type="PATRIC" id="fig|28037.231.peg.594"/>
<accession>A0A133S0P5</accession>
<protein>
    <recommendedName>
        <fullName evidence="3">N-acetyltransferase domain-containing protein</fullName>
    </recommendedName>
</protein>
<dbReference type="EMBL" id="LRQR01000040">
    <property type="protein sequence ID" value="KXA61716.1"/>
    <property type="molecule type" value="Genomic_DNA"/>
</dbReference>